<dbReference type="NCBIfam" id="TIGR00254">
    <property type="entry name" value="GGDEF"/>
    <property type="match status" value="1"/>
</dbReference>
<reference evidence="4 5" key="1">
    <citation type="submission" date="2019-07" db="EMBL/GenBank/DDBJ databases">
        <title>Whole genome shotgun sequence of Nocardia ninae NBRC 108245.</title>
        <authorList>
            <person name="Hosoyama A."/>
            <person name="Uohara A."/>
            <person name="Ohji S."/>
            <person name="Ichikawa N."/>
        </authorList>
    </citation>
    <scope>NUCLEOTIDE SEQUENCE [LARGE SCALE GENOMIC DNA]</scope>
    <source>
        <strain evidence="4 5">NBRC 108245</strain>
    </source>
</reference>
<dbReference type="Pfam" id="PF00990">
    <property type="entry name" value="GGDEF"/>
    <property type="match status" value="1"/>
</dbReference>
<dbReference type="AlphaFoldDB" id="A0A511MSF9"/>
<dbReference type="PANTHER" id="PTHR44757">
    <property type="entry name" value="DIGUANYLATE CYCLASE DGCP"/>
    <property type="match status" value="1"/>
</dbReference>
<dbReference type="InterPro" id="IPR052155">
    <property type="entry name" value="Biofilm_reg_signaling"/>
</dbReference>
<dbReference type="SMART" id="SM00091">
    <property type="entry name" value="PAS"/>
    <property type="match status" value="1"/>
</dbReference>
<name>A0A511MSF9_9NOCA</name>
<dbReference type="InterPro" id="IPR013655">
    <property type="entry name" value="PAS_fold_3"/>
</dbReference>
<dbReference type="InterPro" id="IPR000160">
    <property type="entry name" value="GGDEF_dom"/>
</dbReference>
<dbReference type="SUPFAM" id="SSF55073">
    <property type="entry name" value="Nucleotide cyclase"/>
    <property type="match status" value="1"/>
</dbReference>
<feature type="domain" description="PAC" evidence="2">
    <location>
        <begin position="207"/>
        <end position="259"/>
    </location>
</feature>
<dbReference type="InterPro" id="IPR035965">
    <property type="entry name" value="PAS-like_dom_sf"/>
</dbReference>
<dbReference type="EMBL" id="BJXA01000101">
    <property type="protein sequence ID" value="GEM43510.1"/>
    <property type="molecule type" value="Genomic_DNA"/>
</dbReference>
<dbReference type="PROSITE" id="PS50887">
    <property type="entry name" value="GGDEF"/>
    <property type="match status" value="1"/>
</dbReference>
<dbReference type="PROSITE" id="PS50113">
    <property type="entry name" value="PAC"/>
    <property type="match status" value="1"/>
</dbReference>
<dbReference type="InterPro" id="IPR000700">
    <property type="entry name" value="PAS-assoc_C"/>
</dbReference>
<dbReference type="InterPro" id="IPR000014">
    <property type="entry name" value="PAS"/>
</dbReference>
<dbReference type="PROSITE" id="PS50112">
    <property type="entry name" value="PAS"/>
    <property type="match status" value="1"/>
</dbReference>
<dbReference type="SMART" id="SM00086">
    <property type="entry name" value="PAC"/>
    <property type="match status" value="1"/>
</dbReference>
<sequence length="436" mass="47201">MVEETERNVLAHGWWHALSTVCRMPVPPHGTLRLLVSLVGEMAASLHADPFDASVAADAGAALVAAGVLGSEVPVASAKVLYRLGAQHPDCGYRLSALLAAFGQGYGAELHRQFFLERQSVEQAREEARRAADDRFRVVFDNAAVAIAIVDTDFTLLDANRGLTDMLGVPVDELRGASVYDFAHPDDRDYIRTLVYGELVPNGNGTVKLEQRLVRADGSYGWAAFAITFVKGVGRQDDYLLAVGEDVTEQHRLRDELHRQARHDLLTGLPNRRHLLERVEAMIATADIDDRVGLCFIDIDGFKDVNDRYGHGTGDQVLAAVASRLQESVLDFRCPVARIGGDEFVAVIPPPADHSGVTAVATSLQSALVDPFSIGALRLRMSASIGAVLMAVVGTQAEALLDAADTALYRAKADGKDRWVLHTLESQVAPSPVVRR</sequence>
<evidence type="ECO:0008006" key="6">
    <source>
        <dbReference type="Google" id="ProtNLM"/>
    </source>
</evidence>
<dbReference type="Gene3D" id="3.30.450.20">
    <property type="entry name" value="PAS domain"/>
    <property type="match status" value="1"/>
</dbReference>
<dbReference type="CDD" id="cd01949">
    <property type="entry name" value="GGDEF"/>
    <property type="match status" value="1"/>
</dbReference>
<dbReference type="PANTHER" id="PTHR44757:SF2">
    <property type="entry name" value="BIOFILM ARCHITECTURE MAINTENANCE PROTEIN MBAA"/>
    <property type="match status" value="1"/>
</dbReference>
<evidence type="ECO:0000259" key="1">
    <source>
        <dbReference type="PROSITE" id="PS50112"/>
    </source>
</evidence>
<dbReference type="SUPFAM" id="SSF55785">
    <property type="entry name" value="PYP-like sensor domain (PAS domain)"/>
    <property type="match status" value="1"/>
</dbReference>
<dbReference type="Proteomes" id="UP000321424">
    <property type="component" value="Unassembled WGS sequence"/>
</dbReference>
<evidence type="ECO:0000313" key="5">
    <source>
        <dbReference type="Proteomes" id="UP000321424"/>
    </source>
</evidence>
<proteinExistence type="predicted"/>
<gene>
    <name evidence="4" type="ORF">NN4_80290</name>
</gene>
<feature type="domain" description="GGDEF" evidence="3">
    <location>
        <begin position="290"/>
        <end position="424"/>
    </location>
</feature>
<dbReference type="InterPro" id="IPR029787">
    <property type="entry name" value="Nucleotide_cyclase"/>
</dbReference>
<dbReference type="InterPro" id="IPR043128">
    <property type="entry name" value="Rev_trsase/Diguanyl_cyclase"/>
</dbReference>
<comment type="caution">
    <text evidence="4">The sequence shown here is derived from an EMBL/GenBank/DDBJ whole genome shotgun (WGS) entry which is preliminary data.</text>
</comment>
<accession>A0A511MSF9</accession>
<dbReference type="InterPro" id="IPR001610">
    <property type="entry name" value="PAC"/>
</dbReference>
<dbReference type="NCBIfam" id="TIGR00229">
    <property type="entry name" value="sensory_box"/>
    <property type="match status" value="1"/>
</dbReference>
<dbReference type="Gene3D" id="3.30.70.270">
    <property type="match status" value="1"/>
</dbReference>
<evidence type="ECO:0000259" key="3">
    <source>
        <dbReference type="PROSITE" id="PS50887"/>
    </source>
</evidence>
<evidence type="ECO:0000259" key="2">
    <source>
        <dbReference type="PROSITE" id="PS50113"/>
    </source>
</evidence>
<organism evidence="4 5">
    <name type="scientific">Nocardia ninae NBRC 108245</name>
    <dbReference type="NCBI Taxonomy" id="1210091"/>
    <lineage>
        <taxon>Bacteria</taxon>
        <taxon>Bacillati</taxon>
        <taxon>Actinomycetota</taxon>
        <taxon>Actinomycetes</taxon>
        <taxon>Mycobacteriales</taxon>
        <taxon>Nocardiaceae</taxon>
        <taxon>Nocardia</taxon>
    </lineage>
</organism>
<dbReference type="SMART" id="SM00267">
    <property type="entry name" value="GGDEF"/>
    <property type="match status" value="1"/>
</dbReference>
<dbReference type="CDD" id="cd00130">
    <property type="entry name" value="PAS"/>
    <property type="match status" value="1"/>
</dbReference>
<feature type="domain" description="PAS" evidence="1">
    <location>
        <begin position="132"/>
        <end position="203"/>
    </location>
</feature>
<evidence type="ECO:0000313" key="4">
    <source>
        <dbReference type="EMBL" id="GEM43510.1"/>
    </source>
</evidence>
<dbReference type="Pfam" id="PF08447">
    <property type="entry name" value="PAS_3"/>
    <property type="match status" value="1"/>
</dbReference>
<protein>
    <recommendedName>
        <fullName evidence="6">Diguanylate cyclase</fullName>
    </recommendedName>
</protein>
<dbReference type="RefSeq" id="WP_246181339.1">
    <property type="nucleotide sequence ID" value="NZ_BJXA01000101.1"/>
</dbReference>
<keyword evidence="5" id="KW-1185">Reference proteome</keyword>